<reference evidence="3" key="2">
    <citation type="journal article" date="2017" name="Nat. Plants">
        <title>The Aegilops tauschii genome reveals multiple impacts of transposons.</title>
        <authorList>
            <person name="Zhao G."/>
            <person name="Zou C."/>
            <person name="Li K."/>
            <person name="Wang K."/>
            <person name="Li T."/>
            <person name="Gao L."/>
            <person name="Zhang X."/>
            <person name="Wang H."/>
            <person name="Yang Z."/>
            <person name="Liu X."/>
            <person name="Jiang W."/>
            <person name="Mao L."/>
            <person name="Kong X."/>
            <person name="Jiao Y."/>
            <person name="Jia J."/>
        </authorList>
    </citation>
    <scope>NUCLEOTIDE SEQUENCE [LARGE SCALE GENOMIC DNA]</scope>
    <source>
        <strain evidence="3">cv. AL8/78</strain>
    </source>
</reference>
<keyword evidence="3" id="KW-1185">Reference proteome</keyword>
<reference evidence="2" key="4">
    <citation type="submission" date="2019-03" db="UniProtKB">
        <authorList>
            <consortium name="EnsemblPlants"/>
        </authorList>
    </citation>
    <scope>IDENTIFICATION</scope>
</reference>
<dbReference type="Gramene" id="AET6Gv20401500.1">
    <property type="protein sequence ID" value="AET6Gv20401500.1"/>
    <property type="gene ID" value="AET6Gv20401500"/>
</dbReference>
<protein>
    <recommendedName>
        <fullName evidence="4">Knottin scorpion toxin-like domain-containing protein</fullName>
    </recommendedName>
</protein>
<dbReference type="Proteomes" id="UP000015105">
    <property type="component" value="Chromosome 6D"/>
</dbReference>
<dbReference type="AlphaFoldDB" id="A0A453NK35"/>
<dbReference type="EnsemblPlants" id="AET6Gv20401500.1">
    <property type="protein sequence ID" value="AET6Gv20401500.1"/>
    <property type="gene ID" value="AET6Gv20401500"/>
</dbReference>
<name>A0A453NK35_AEGTS</name>
<feature type="signal peptide" evidence="1">
    <location>
        <begin position="1"/>
        <end position="27"/>
    </location>
</feature>
<evidence type="ECO:0000313" key="3">
    <source>
        <dbReference type="Proteomes" id="UP000015105"/>
    </source>
</evidence>
<reference evidence="3" key="1">
    <citation type="journal article" date="2014" name="Science">
        <title>Ancient hybridizations among the ancestral genomes of bread wheat.</title>
        <authorList>
            <consortium name="International Wheat Genome Sequencing Consortium,"/>
            <person name="Marcussen T."/>
            <person name="Sandve S.R."/>
            <person name="Heier L."/>
            <person name="Spannagl M."/>
            <person name="Pfeifer M."/>
            <person name="Jakobsen K.S."/>
            <person name="Wulff B.B."/>
            <person name="Steuernagel B."/>
            <person name="Mayer K.F."/>
            <person name="Olsen O.A."/>
        </authorList>
    </citation>
    <scope>NUCLEOTIDE SEQUENCE [LARGE SCALE GENOMIC DNA]</scope>
    <source>
        <strain evidence="3">cv. AL8/78</strain>
    </source>
</reference>
<accession>A0A453NK35</accession>
<evidence type="ECO:0008006" key="4">
    <source>
        <dbReference type="Google" id="ProtNLM"/>
    </source>
</evidence>
<evidence type="ECO:0000256" key="1">
    <source>
        <dbReference type="SAM" id="SignalP"/>
    </source>
</evidence>
<proteinExistence type="predicted"/>
<reference evidence="2" key="5">
    <citation type="journal article" date="2021" name="G3 (Bethesda)">
        <title>Aegilops tauschii genome assembly Aet v5.0 features greater sequence contiguity and improved annotation.</title>
        <authorList>
            <person name="Wang L."/>
            <person name="Zhu T."/>
            <person name="Rodriguez J.C."/>
            <person name="Deal K.R."/>
            <person name="Dubcovsky J."/>
            <person name="McGuire P.E."/>
            <person name="Lux T."/>
            <person name="Spannagl M."/>
            <person name="Mayer K.F.X."/>
            <person name="Baldrich P."/>
            <person name="Meyers B.C."/>
            <person name="Huo N."/>
            <person name="Gu Y.Q."/>
            <person name="Zhou H."/>
            <person name="Devos K.M."/>
            <person name="Bennetzen J.L."/>
            <person name="Unver T."/>
            <person name="Budak H."/>
            <person name="Gulick P.J."/>
            <person name="Galiba G."/>
            <person name="Kalapos B."/>
            <person name="Nelson D.R."/>
            <person name="Li P."/>
            <person name="You F.M."/>
            <person name="Luo M.C."/>
            <person name="Dvorak J."/>
        </authorList>
    </citation>
    <scope>NUCLEOTIDE SEQUENCE [LARGE SCALE GENOMIC DNA]</scope>
    <source>
        <strain evidence="2">cv. AL8/78</strain>
    </source>
</reference>
<organism evidence="2 3">
    <name type="scientific">Aegilops tauschii subsp. strangulata</name>
    <name type="common">Goatgrass</name>
    <dbReference type="NCBI Taxonomy" id="200361"/>
    <lineage>
        <taxon>Eukaryota</taxon>
        <taxon>Viridiplantae</taxon>
        <taxon>Streptophyta</taxon>
        <taxon>Embryophyta</taxon>
        <taxon>Tracheophyta</taxon>
        <taxon>Spermatophyta</taxon>
        <taxon>Magnoliopsida</taxon>
        <taxon>Liliopsida</taxon>
        <taxon>Poales</taxon>
        <taxon>Poaceae</taxon>
        <taxon>BOP clade</taxon>
        <taxon>Pooideae</taxon>
        <taxon>Triticodae</taxon>
        <taxon>Triticeae</taxon>
        <taxon>Triticinae</taxon>
        <taxon>Aegilops</taxon>
    </lineage>
</organism>
<sequence>MGMNNTKALCFVLLIALSTLQYWPCHASEGHIGVEEGGIRHMCRYMLGGNTTTERCRELCLALGSIYNADLSYLQFCDKRYTCQCCCKMY</sequence>
<reference evidence="2" key="3">
    <citation type="journal article" date="2017" name="Nature">
        <title>Genome sequence of the progenitor of the wheat D genome Aegilops tauschii.</title>
        <authorList>
            <person name="Luo M.C."/>
            <person name="Gu Y.Q."/>
            <person name="Puiu D."/>
            <person name="Wang H."/>
            <person name="Twardziok S.O."/>
            <person name="Deal K.R."/>
            <person name="Huo N."/>
            <person name="Zhu T."/>
            <person name="Wang L."/>
            <person name="Wang Y."/>
            <person name="McGuire P.E."/>
            <person name="Liu S."/>
            <person name="Long H."/>
            <person name="Ramasamy R.K."/>
            <person name="Rodriguez J.C."/>
            <person name="Van S.L."/>
            <person name="Yuan L."/>
            <person name="Wang Z."/>
            <person name="Xia Z."/>
            <person name="Xiao L."/>
            <person name="Anderson O.D."/>
            <person name="Ouyang S."/>
            <person name="Liang Y."/>
            <person name="Zimin A.V."/>
            <person name="Pertea G."/>
            <person name="Qi P."/>
            <person name="Bennetzen J.L."/>
            <person name="Dai X."/>
            <person name="Dawson M.W."/>
            <person name="Muller H.G."/>
            <person name="Kugler K."/>
            <person name="Rivarola-Duarte L."/>
            <person name="Spannagl M."/>
            <person name="Mayer K.F.X."/>
            <person name="Lu F.H."/>
            <person name="Bevan M.W."/>
            <person name="Leroy P."/>
            <person name="Li P."/>
            <person name="You F.M."/>
            <person name="Sun Q."/>
            <person name="Liu Z."/>
            <person name="Lyons E."/>
            <person name="Wicker T."/>
            <person name="Salzberg S.L."/>
            <person name="Devos K.M."/>
            <person name="Dvorak J."/>
        </authorList>
    </citation>
    <scope>NUCLEOTIDE SEQUENCE [LARGE SCALE GENOMIC DNA]</scope>
    <source>
        <strain evidence="2">cv. AL8/78</strain>
    </source>
</reference>
<evidence type="ECO:0000313" key="2">
    <source>
        <dbReference type="EnsemblPlants" id="AET6Gv20401500.1"/>
    </source>
</evidence>
<keyword evidence="1" id="KW-0732">Signal</keyword>
<feature type="chain" id="PRO_5019236437" description="Knottin scorpion toxin-like domain-containing protein" evidence="1">
    <location>
        <begin position="28"/>
        <end position="90"/>
    </location>
</feature>